<evidence type="ECO:0000256" key="1">
    <source>
        <dbReference type="SAM" id="MobiDB-lite"/>
    </source>
</evidence>
<evidence type="ECO:0000313" key="3">
    <source>
        <dbReference type="EMBL" id="NLZ24224.1"/>
    </source>
</evidence>
<dbReference type="InterPro" id="IPR023346">
    <property type="entry name" value="Lysozyme-like_dom_sf"/>
</dbReference>
<organism evidence="3 4">
    <name type="scientific">Candidatus Dojkabacteria bacterium</name>
    <dbReference type="NCBI Taxonomy" id="2099670"/>
    <lineage>
        <taxon>Bacteria</taxon>
        <taxon>Candidatus Dojkabacteria</taxon>
    </lineage>
</organism>
<dbReference type="Proteomes" id="UP000564033">
    <property type="component" value="Unassembled WGS sequence"/>
</dbReference>
<dbReference type="AlphaFoldDB" id="A0A847VCG2"/>
<evidence type="ECO:0000313" key="4">
    <source>
        <dbReference type="Proteomes" id="UP000564033"/>
    </source>
</evidence>
<sequence length="437" mass="50199">MDLLDNQSIDNTQETINQKEQQGGSQREISRRDFLKLGVKTTLPLALYLAGCRPKDNIIEEEDSLLRKNVSDLNNQFVFKKDIFLNSDLSFNYAQFTEEQPNFEEYIQHVDSFSIEIEKQYAINRGIMKALSSSIICANINNWESIDNSKNLNQQRAGVMQFYPSNVLPVVNRLLKSIYSTEEANIPENNIYFGLLYLAESLKQIKNNGKNTDLMNLMLAYYYGGEPLLSIVKSNQDIDDNHYLKPNYNLYNRTVGIMYGKDTAETEIKGEFPEQTWTRILDLFPSSNFKDNKQNFKKQINKYSGTFQLNSAELLTMFASVAMVESSGGVNKYNTGSQATGWYQLLPSAKHVEDYNSIHGTNYTYEQVHHNDEVSIEVGVWALMRYRDRMNLHESLKFFKAGGLFGTGAHQSEDYTWWRNVSSYSQSILGYDGLRMG</sequence>
<name>A0A847VCG2_9BACT</name>
<gene>
    <name evidence="3" type="ORF">GX888_00530</name>
</gene>
<evidence type="ECO:0000259" key="2">
    <source>
        <dbReference type="Pfam" id="PF01464"/>
    </source>
</evidence>
<feature type="domain" description="Transglycosylase SLT" evidence="2">
    <location>
        <begin position="147"/>
        <end position="242"/>
    </location>
</feature>
<proteinExistence type="predicted"/>
<feature type="compositionally biased region" description="Polar residues" evidence="1">
    <location>
        <begin position="1"/>
        <end position="27"/>
    </location>
</feature>
<accession>A0A847VCG2</accession>
<feature type="region of interest" description="Disordered" evidence="1">
    <location>
        <begin position="1"/>
        <end position="28"/>
    </location>
</feature>
<dbReference type="EMBL" id="JAAZIL010000012">
    <property type="protein sequence ID" value="NLZ24224.1"/>
    <property type="molecule type" value="Genomic_DNA"/>
</dbReference>
<dbReference type="Gene3D" id="1.10.530.10">
    <property type="match status" value="2"/>
</dbReference>
<dbReference type="Pfam" id="PF01464">
    <property type="entry name" value="SLT"/>
    <property type="match status" value="1"/>
</dbReference>
<reference evidence="3 4" key="1">
    <citation type="journal article" date="2020" name="Biotechnol. Biofuels">
        <title>New insights from the biogas microbiome by comprehensive genome-resolved metagenomics of nearly 1600 species originating from multiple anaerobic digesters.</title>
        <authorList>
            <person name="Campanaro S."/>
            <person name="Treu L."/>
            <person name="Rodriguez-R L.M."/>
            <person name="Kovalovszki A."/>
            <person name="Ziels R.M."/>
            <person name="Maus I."/>
            <person name="Zhu X."/>
            <person name="Kougias P.G."/>
            <person name="Basile A."/>
            <person name="Luo G."/>
            <person name="Schluter A."/>
            <person name="Konstantinidis K.T."/>
            <person name="Angelidaki I."/>
        </authorList>
    </citation>
    <scope>NUCLEOTIDE SEQUENCE [LARGE SCALE GENOMIC DNA]</scope>
    <source>
        <strain evidence="3">AS19jrsBPTG_9</strain>
    </source>
</reference>
<protein>
    <submittedName>
        <fullName evidence="3">Transglycosylase SLT domain-containing protein</fullName>
    </submittedName>
</protein>
<dbReference type="SUPFAM" id="SSF53955">
    <property type="entry name" value="Lysozyme-like"/>
    <property type="match status" value="2"/>
</dbReference>
<dbReference type="InterPro" id="IPR008258">
    <property type="entry name" value="Transglycosylase_SLT_dom_1"/>
</dbReference>
<comment type="caution">
    <text evidence="3">The sequence shown here is derived from an EMBL/GenBank/DDBJ whole genome shotgun (WGS) entry which is preliminary data.</text>
</comment>